<proteinExistence type="predicted"/>
<evidence type="ECO:0000259" key="4">
    <source>
        <dbReference type="Pfam" id="PF12971"/>
    </source>
</evidence>
<dbReference type="EMBL" id="QUSF01000113">
    <property type="protein sequence ID" value="RLV91330.1"/>
    <property type="molecule type" value="Genomic_DNA"/>
</dbReference>
<dbReference type="Pfam" id="PF12971">
    <property type="entry name" value="NAGLU_N"/>
    <property type="match status" value="1"/>
</dbReference>
<dbReference type="Pfam" id="PF05089">
    <property type="entry name" value="NAGLU"/>
    <property type="match status" value="2"/>
</dbReference>
<feature type="domain" description="Alpha-N-acetylglucosaminidase N-terminal" evidence="4">
    <location>
        <begin position="43"/>
        <end position="128"/>
    </location>
</feature>
<reference evidence="6 7" key="1">
    <citation type="journal article" date="2018" name="Proc. R. Soc. B">
        <title>A non-coding region near Follistatin controls head colour polymorphism in the Gouldian finch.</title>
        <authorList>
            <person name="Toomey M.B."/>
            <person name="Marques C.I."/>
            <person name="Andrade P."/>
            <person name="Araujo P.M."/>
            <person name="Sabatino S."/>
            <person name="Gazda M.A."/>
            <person name="Afonso S."/>
            <person name="Lopes R.J."/>
            <person name="Corbo J.C."/>
            <person name="Carneiro M."/>
        </authorList>
    </citation>
    <scope>NUCLEOTIDE SEQUENCE [LARGE SCALE GENOMIC DNA]</scope>
    <source>
        <strain evidence="6">Red01</strain>
        <tissue evidence="6">Muscle</tissue>
    </source>
</reference>
<dbReference type="InterPro" id="IPR007781">
    <property type="entry name" value="NAGLU"/>
</dbReference>
<dbReference type="InterPro" id="IPR024733">
    <property type="entry name" value="NAGLU_tim-barrel"/>
</dbReference>
<organism evidence="6 7">
    <name type="scientific">Chloebia gouldiae</name>
    <name type="common">Gouldian finch</name>
    <name type="synonym">Erythrura gouldiae</name>
    <dbReference type="NCBI Taxonomy" id="44316"/>
    <lineage>
        <taxon>Eukaryota</taxon>
        <taxon>Metazoa</taxon>
        <taxon>Chordata</taxon>
        <taxon>Craniata</taxon>
        <taxon>Vertebrata</taxon>
        <taxon>Euteleostomi</taxon>
        <taxon>Archelosauria</taxon>
        <taxon>Archosauria</taxon>
        <taxon>Dinosauria</taxon>
        <taxon>Saurischia</taxon>
        <taxon>Theropoda</taxon>
        <taxon>Coelurosauria</taxon>
        <taxon>Aves</taxon>
        <taxon>Neognathae</taxon>
        <taxon>Neoaves</taxon>
        <taxon>Telluraves</taxon>
        <taxon>Australaves</taxon>
        <taxon>Passeriformes</taxon>
        <taxon>Passeroidea</taxon>
        <taxon>Passeridae</taxon>
        <taxon>Chloebia</taxon>
    </lineage>
</organism>
<accession>A0A3L8RYV2</accession>
<dbReference type="STRING" id="44316.ENSEGOP00005017397"/>
<dbReference type="InterPro" id="IPR024240">
    <property type="entry name" value="NAGLU_N"/>
</dbReference>
<feature type="domain" description="Alpha-N-acetylglucosaminidase tim-barrel" evidence="3">
    <location>
        <begin position="231"/>
        <end position="520"/>
    </location>
</feature>
<dbReference type="PANTHER" id="PTHR12872">
    <property type="entry name" value="ALPHA-N-ACETYLGLUCOSAMINIDASE"/>
    <property type="match status" value="1"/>
</dbReference>
<comment type="caution">
    <text evidence="6">The sequence shown here is derived from an EMBL/GenBank/DDBJ whole genome shotgun (WGS) entry which is preliminary data.</text>
</comment>
<dbReference type="Pfam" id="PF12972">
    <property type="entry name" value="NAGLU_C"/>
    <property type="match status" value="1"/>
</dbReference>
<feature type="domain" description="Alpha-N-acetylglucosaminidase tim-barrel" evidence="3">
    <location>
        <begin position="143"/>
        <end position="191"/>
    </location>
</feature>
<evidence type="ECO:0000256" key="2">
    <source>
        <dbReference type="SAM" id="SignalP"/>
    </source>
</evidence>
<dbReference type="InterPro" id="IPR024732">
    <property type="entry name" value="NAGLU_C"/>
</dbReference>
<dbReference type="Gene3D" id="3.30.379.10">
    <property type="entry name" value="Chitobiase/beta-hexosaminidase domain 2-like"/>
    <property type="match status" value="1"/>
</dbReference>
<sequence>MAVRRGPEPAPEPGSGPVPRLALPFLLLLAATAGRAGDARQEEAVRALARRLLGPRAAAVSLSVDPALAAGGPDIYRLWSPPGAGVAVAVAGSSGVAAAAGLYRYLRDFCGCHLSWSGAQLRLPDPLPRLRAEIRAAAPGRYRYYQNVCAQSYSFAWWDWARWEREIDWMALSGINLAPAFAGQEAVWQRVRTGARGGGVREGIGTETDRMAVSGPLKPGAVGPPDPRCPAQVYRNLGLNQSEIDKYFTGPAFLAWNRMGNLRRWAGPLPPAWHFKQLYLQYRIVERMRSLGMTTVLPAFAGHVPQGILRVFPRVNATRLGHWSHFDCTYSCIYLLDPEDPMFQVIGTLFLKEVIKEFGTDHVYSADTFNEMTPLSSDPAYLSRVSSAVFRSMTGADPKALWLMQGWLFQHQPDFWQPAQVRALLHGVPLGRMIVLDLFAESKPVYQWTESFYGQPFIWCMLHNFGGNHGLFGTVEAINHGPFAARRFPNSTMVGTGLVPEGIEQNDMVYELMNELGWRQEPLDLPSWVTRYAERRYGAANAAAAGAWRLLLRSVYNCTGVCVNHNRSPLVRRPSLRMDTELWYNASDVYEAWRLLLSAGAELGSSPAFLYDLVDVTRQAAQQLVSDYYLSIRQAFQSHALPELLTAGGVLVYDLLPQLDSLLSSHSLFLLGRWLESARAMATSDREAEQYELNARNQVTLWGPSGNILDYANKQLGGLVLDYYAVRWSLFVSVLVESLNSGRPFHQDQFNQAVFQVERGFIYNKKRYPAVPSGDTMEISRKLFLKYYPSALQHSLAGPA</sequence>
<keyword evidence="7" id="KW-1185">Reference proteome</keyword>
<feature type="chain" id="PRO_5018157427" description="Alpha-N-acetylglucosaminidase" evidence="2">
    <location>
        <begin position="37"/>
        <end position="800"/>
    </location>
</feature>
<evidence type="ECO:0000259" key="3">
    <source>
        <dbReference type="Pfam" id="PF05089"/>
    </source>
</evidence>
<keyword evidence="2" id="KW-0732">Signal</keyword>
<feature type="domain" description="Alpha-N-acetylglucosaminidase C-terminal" evidence="5">
    <location>
        <begin position="528"/>
        <end position="786"/>
    </location>
</feature>
<evidence type="ECO:0000256" key="1">
    <source>
        <dbReference type="ARBA" id="ARBA00022801"/>
    </source>
</evidence>
<evidence type="ECO:0000313" key="6">
    <source>
        <dbReference type="EMBL" id="RLV91330.1"/>
    </source>
</evidence>
<dbReference type="InterPro" id="IPR029018">
    <property type="entry name" value="Hex-like_dom2"/>
</dbReference>
<evidence type="ECO:0000313" key="7">
    <source>
        <dbReference type="Proteomes" id="UP000276834"/>
    </source>
</evidence>
<dbReference type="Gene3D" id="1.20.120.670">
    <property type="entry name" value="N-acetyl-b-d-glucoasminidase"/>
    <property type="match status" value="1"/>
</dbReference>
<dbReference type="Proteomes" id="UP000276834">
    <property type="component" value="Unassembled WGS sequence"/>
</dbReference>
<gene>
    <name evidence="6" type="ORF">DV515_00014111</name>
</gene>
<name>A0A3L8RYV2_CHLGU</name>
<evidence type="ECO:0000259" key="5">
    <source>
        <dbReference type="Pfam" id="PF12972"/>
    </source>
</evidence>
<dbReference type="PANTHER" id="PTHR12872:SF1">
    <property type="entry name" value="ALPHA-N-ACETYLGLUCOSAMINIDASE"/>
    <property type="match status" value="1"/>
</dbReference>
<dbReference type="AlphaFoldDB" id="A0A3L8RYV2"/>
<evidence type="ECO:0008006" key="8">
    <source>
        <dbReference type="Google" id="ProtNLM"/>
    </source>
</evidence>
<dbReference type="OrthoDB" id="64736at2759"/>
<dbReference type="GO" id="GO:0016787">
    <property type="term" value="F:hydrolase activity"/>
    <property type="evidence" value="ECO:0007669"/>
    <property type="project" value="UniProtKB-KW"/>
</dbReference>
<protein>
    <recommendedName>
        <fullName evidence="8">Alpha-N-acetylglucosaminidase</fullName>
    </recommendedName>
</protein>
<feature type="signal peptide" evidence="2">
    <location>
        <begin position="1"/>
        <end position="36"/>
    </location>
</feature>
<dbReference type="Gene3D" id="3.20.20.80">
    <property type="entry name" value="Glycosidases"/>
    <property type="match status" value="2"/>
</dbReference>
<keyword evidence="1" id="KW-0378">Hydrolase</keyword>